<evidence type="ECO:0000256" key="1">
    <source>
        <dbReference type="SAM" id="SignalP"/>
    </source>
</evidence>
<keyword evidence="3" id="KW-1185">Reference proteome</keyword>
<proteinExistence type="predicted"/>
<accession>A0A9X3LWI1</accession>
<name>A0A9X3LWI1_9CORY</name>
<feature type="chain" id="PRO_5040856255" description="Lipoprotein LpqE" evidence="1">
    <location>
        <begin position="26"/>
        <end position="183"/>
    </location>
</feature>
<keyword evidence="1" id="KW-0732">Signal</keyword>
<gene>
    <name evidence="2" type="ORF">L8U60_07950</name>
</gene>
<dbReference type="EMBL" id="JAKMUS010000012">
    <property type="protein sequence ID" value="MCZ9294415.1"/>
    <property type="molecule type" value="Genomic_DNA"/>
</dbReference>
<protein>
    <recommendedName>
        <fullName evidence="4">Lipoprotein LpqE</fullName>
    </recommendedName>
</protein>
<organism evidence="2 3">
    <name type="scientific">Corynebacterium meitnerae</name>
    <dbReference type="NCBI Taxonomy" id="2913498"/>
    <lineage>
        <taxon>Bacteria</taxon>
        <taxon>Bacillati</taxon>
        <taxon>Actinomycetota</taxon>
        <taxon>Actinomycetes</taxon>
        <taxon>Mycobacteriales</taxon>
        <taxon>Corynebacteriaceae</taxon>
        <taxon>Corynebacterium</taxon>
    </lineage>
</organism>
<sequence length="183" mass="19054">MNSLKPVIRRAGAVSIAAASAVLLAACSAGQVTQTSSQVAAVNGASAQTEDGSITVQDVTIVLDENGDAAVKFTASNQDYDRHEHKLQSVAVNGETVEMTTPEPMGYNCSIVGNSADGLQEMPQAEGACIEYVKTSVDNDNFAYGGNVPVTFTFDTGKVETVATVAAPTVKSGETDRQPEKKH</sequence>
<evidence type="ECO:0000313" key="2">
    <source>
        <dbReference type="EMBL" id="MCZ9294415.1"/>
    </source>
</evidence>
<reference evidence="2" key="1">
    <citation type="submission" date="2022-02" db="EMBL/GenBank/DDBJ databases">
        <title>Corynebacterium sp. from urogenital microbiome.</title>
        <authorList>
            <person name="Cappelli E.A."/>
            <person name="Ribeiro T.G."/>
            <person name="Peixe L."/>
        </authorList>
    </citation>
    <scope>NUCLEOTIDE SEQUENCE</scope>
    <source>
        <strain evidence="2">C8Ua_172</strain>
    </source>
</reference>
<feature type="signal peptide" evidence="1">
    <location>
        <begin position="1"/>
        <end position="25"/>
    </location>
</feature>
<dbReference type="PROSITE" id="PS51257">
    <property type="entry name" value="PROKAR_LIPOPROTEIN"/>
    <property type="match status" value="1"/>
</dbReference>
<dbReference type="AlphaFoldDB" id="A0A9X3LWI1"/>
<dbReference type="RefSeq" id="WP_269965838.1">
    <property type="nucleotide sequence ID" value="NZ_JAKMUS010000012.1"/>
</dbReference>
<evidence type="ECO:0000313" key="3">
    <source>
        <dbReference type="Proteomes" id="UP001146468"/>
    </source>
</evidence>
<dbReference type="Proteomes" id="UP001146468">
    <property type="component" value="Unassembled WGS sequence"/>
</dbReference>
<comment type="caution">
    <text evidence="2">The sequence shown here is derived from an EMBL/GenBank/DDBJ whole genome shotgun (WGS) entry which is preliminary data.</text>
</comment>
<evidence type="ECO:0008006" key="4">
    <source>
        <dbReference type="Google" id="ProtNLM"/>
    </source>
</evidence>